<evidence type="ECO:0000256" key="5">
    <source>
        <dbReference type="ARBA" id="ARBA00022490"/>
    </source>
</evidence>
<evidence type="ECO:0000256" key="12">
    <source>
        <dbReference type="PIRNR" id="PIRNR015601"/>
    </source>
</evidence>
<dbReference type="EMBL" id="CP002582">
    <property type="protein sequence ID" value="ADZ83847.1"/>
    <property type="molecule type" value="Genomic_DNA"/>
</dbReference>
<dbReference type="KEGG" id="cle:Clole_2133"/>
<evidence type="ECO:0000256" key="2">
    <source>
        <dbReference type="ARBA" id="ARBA00005528"/>
    </source>
</evidence>
<gene>
    <name evidence="15" type="ordered locus">Clole_2133</name>
</gene>
<dbReference type="SUPFAM" id="SSF88697">
    <property type="entry name" value="PUA domain-like"/>
    <property type="match status" value="1"/>
</dbReference>
<dbReference type="HOGENOM" id="CLU_067442_3_0_9"/>
<dbReference type="InterPro" id="IPR029028">
    <property type="entry name" value="Alpha/beta_knot_MTases"/>
</dbReference>
<evidence type="ECO:0000313" key="16">
    <source>
        <dbReference type="Proteomes" id="UP000008467"/>
    </source>
</evidence>
<dbReference type="AlphaFoldDB" id="F2JQY9"/>
<comment type="catalytic activity">
    <reaction evidence="11 12">
        <text>uridine(1498) in 16S rRNA + S-adenosyl-L-methionine = N(3)-methyluridine(1498) in 16S rRNA + S-adenosyl-L-homocysteine + H(+)</text>
        <dbReference type="Rhea" id="RHEA:42920"/>
        <dbReference type="Rhea" id="RHEA-COMP:10283"/>
        <dbReference type="Rhea" id="RHEA-COMP:10284"/>
        <dbReference type="ChEBI" id="CHEBI:15378"/>
        <dbReference type="ChEBI" id="CHEBI:57856"/>
        <dbReference type="ChEBI" id="CHEBI:59789"/>
        <dbReference type="ChEBI" id="CHEBI:65315"/>
        <dbReference type="ChEBI" id="CHEBI:74502"/>
        <dbReference type="EC" id="2.1.1.193"/>
    </reaction>
</comment>
<dbReference type="SUPFAM" id="SSF75217">
    <property type="entry name" value="alpha/beta knot"/>
    <property type="match status" value="1"/>
</dbReference>
<evidence type="ECO:0000313" key="15">
    <source>
        <dbReference type="EMBL" id="ADZ83847.1"/>
    </source>
</evidence>
<evidence type="ECO:0000256" key="1">
    <source>
        <dbReference type="ARBA" id="ARBA00004496"/>
    </source>
</evidence>
<keyword evidence="5 12" id="KW-0963">Cytoplasm</keyword>
<evidence type="ECO:0000256" key="7">
    <source>
        <dbReference type="ARBA" id="ARBA00022603"/>
    </source>
</evidence>
<evidence type="ECO:0000256" key="3">
    <source>
        <dbReference type="ARBA" id="ARBA00012328"/>
    </source>
</evidence>
<feature type="domain" description="Ribosomal RNA small subunit methyltransferase E PUA-like" evidence="14">
    <location>
        <begin position="18"/>
        <end position="64"/>
    </location>
</feature>
<dbReference type="InterPro" id="IPR029026">
    <property type="entry name" value="tRNA_m1G_MTases_N"/>
</dbReference>
<feature type="domain" description="Ribosomal RNA small subunit methyltransferase E methyltransferase" evidence="13">
    <location>
        <begin position="74"/>
        <end position="239"/>
    </location>
</feature>
<keyword evidence="6 12" id="KW-0698">rRNA processing</keyword>
<dbReference type="eggNOG" id="COG1385">
    <property type="taxonomic scope" value="Bacteria"/>
</dbReference>
<dbReference type="Gene3D" id="3.40.1280.10">
    <property type="match status" value="1"/>
</dbReference>
<proteinExistence type="inferred from homology"/>
<evidence type="ECO:0000256" key="8">
    <source>
        <dbReference type="ARBA" id="ARBA00022679"/>
    </source>
</evidence>
<comment type="function">
    <text evidence="10 12">Specifically methylates the N3 position of the uracil ring of uridine 1498 (m3U1498) in 16S rRNA. Acts on the fully assembled 30S ribosomal subunit.</text>
</comment>
<dbReference type="EC" id="2.1.1.193" evidence="3 12"/>
<comment type="subcellular location">
    <subcellularLocation>
        <location evidence="1 12">Cytoplasm</location>
    </subcellularLocation>
</comment>
<dbReference type="GO" id="GO:0070042">
    <property type="term" value="F:rRNA (uridine-N3-)-methyltransferase activity"/>
    <property type="evidence" value="ECO:0007669"/>
    <property type="project" value="TreeGrafter"/>
</dbReference>
<dbReference type="PANTHER" id="PTHR30027:SF3">
    <property type="entry name" value="16S RRNA (URACIL(1498)-N(3))-METHYLTRANSFERASE"/>
    <property type="match status" value="1"/>
</dbReference>
<dbReference type="STRING" id="642492.Clole_2133"/>
<evidence type="ECO:0000259" key="14">
    <source>
        <dbReference type="Pfam" id="PF20260"/>
    </source>
</evidence>
<dbReference type="InterPro" id="IPR006700">
    <property type="entry name" value="RsmE"/>
</dbReference>
<name>F2JQY9_CELLD</name>
<comment type="similarity">
    <text evidence="2 12">Belongs to the RNA methyltransferase RsmE family.</text>
</comment>
<dbReference type="PANTHER" id="PTHR30027">
    <property type="entry name" value="RIBOSOMAL RNA SMALL SUBUNIT METHYLTRANSFERASE E"/>
    <property type="match status" value="1"/>
</dbReference>
<evidence type="ECO:0000256" key="4">
    <source>
        <dbReference type="ARBA" id="ARBA00013673"/>
    </source>
</evidence>
<evidence type="ECO:0000259" key="13">
    <source>
        <dbReference type="Pfam" id="PF04452"/>
    </source>
</evidence>
<dbReference type="Pfam" id="PF20260">
    <property type="entry name" value="PUA_4"/>
    <property type="match status" value="1"/>
</dbReference>
<protein>
    <recommendedName>
        <fullName evidence="4 12">Ribosomal RNA small subunit methyltransferase E</fullName>
        <ecNumber evidence="3 12">2.1.1.193</ecNumber>
    </recommendedName>
</protein>
<reference evidence="15 16" key="1">
    <citation type="journal article" date="2011" name="J. Bacteriol.">
        <title>Complete genome sequence of the cellulose-degrading bacterium Cellulosilyticum lentocellum.</title>
        <authorList>
            <consortium name="US DOE Joint Genome Institute"/>
            <person name="Miller D.A."/>
            <person name="Suen G."/>
            <person name="Bruce D."/>
            <person name="Copeland A."/>
            <person name="Cheng J.F."/>
            <person name="Detter C."/>
            <person name="Goodwin L.A."/>
            <person name="Han C.S."/>
            <person name="Hauser L.J."/>
            <person name="Land M.L."/>
            <person name="Lapidus A."/>
            <person name="Lucas S."/>
            <person name="Meincke L."/>
            <person name="Pitluck S."/>
            <person name="Tapia R."/>
            <person name="Teshima H."/>
            <person name="Woyke T."/>
            <person name="Fox B.G."/>
            <person name="Angert E.R."/>
            <person name="Currie C.R."/>
        </authorList>
    </citation>
    <scope>NUCLEOTIDE SEQUENCE [LARGE SCALE GENOMIC DNA]</scope>
    <source>
        <strain evidence="16">ATCC 49066 / DSM 5427 / NCIMB 11756 / RHM5</strain>
    </source>
</reference>
<evidence type="ECO:0000256" key="10">
    <source>
        <dbReference type="ARBA" id="ARBA00025699"/>
    </source>
</evidence>
<dbReference type="InterPro" id="IPR046887">
    <property type="entry name" value="RsmE_PUA-like"/>
</dbReference>
<dbReference type="GO" id="GO:0005737">
    <property type="term" value="C:cytoplasm"/>
    <property type="evidence" value="ECO:0007669"/>
    <property type="project" value="UniProtKB-SubCell"/>
</dbReference>
<dbReference type="InterPro" id="IPR015947">
    <property type="entry name" value="PUA-like_sf"/>
</dbReference>
<keyword evidence="8 12" id="KW-0808">Transferase</keyword>
<dbReference type="InterPro" id="IPR046886">
    <property type="entry name" value="RsmE_MTase_dom"/>
</dbReference>
<evidence type="ECO:0000256" key="6">
    <source>
        <dbReference type="ARBA" id="ARBA00022552"/>
    </source>
</evidence>
<dbReference type="PIRSF" id="PIRSF015601">
    <property type="entry name" value="MTase_slr0722"/>
    <property type="match status" value="1"/>
</dbReference>
<keyword evidence="7 12" id="KW-0489">Methyltransferase</keyword>
<evidence type="ECO:0000256" key="11">
    <source>
        <dbReference type="ARBA" id="ARBA00047944"/>
    </source>
</evidence>
<accession>F2JQY9</accession>
<dbReference type="Pfam" id="PF04452">
    <property type="entry name" value="Methyltrans_RNA"/>
    <property type="match status" value="1"/>
</dbReference>
<dbReference type="CDD" id="cd18084">
    <property type="entry name" value="RsmE-like"/>
    <property type="match status" value="1"/>
</dbReference>
<organism evidence="15 16">
    <name type="scientific">Cellulosilyticum lentocellum (strain ATCC 49066 / DSM 5427 / NCIMB 11756 / RHM5)</name>
    <name type="common">Clostridium lentocellum</name>
    <dbReference type="NCBI Taxonomy" id="642492"/>
    <lineage>
        <taxon>Bacteria</taxon>
        <taxon>Bacillati</taxon>
        <taxon>Bacillota</taxon>
        <taxon>Clostridia</taxon>
        <taxon>Lachnospirales</taxon>
        <taxon>Cellulosilyticaceae</taxon>
        <taxon>Cellulosilyticum</taxon>
    </lineage>
</organism>
<dbReference type="RefSeq" id="WP_013657141.1">
    <property type="nucleotide sequence ID" value="NC_015275.1"/>
</dbReference>
<dbReference type="Proteomes" id="UP000008467">
    <property type="component" value="Chromosome"/>
</dbReference>
<keyword evidence="9 12" id="KW-0949">S-adenosyl-L-methionine</keyword>
<dbReference type="GO" id="GO:0070475">
    <property type="term" value="P:rRNA base methylation"/>
    <property type="evidence" value="ECO:0007669"/>
    <property type="project" value="TreeGrafter"/>
</dbReference>
<sequence length="246" mass="27744">MAKFFVNSEDVFENEIHIKGTDVNHIKNVLRLPVGKEILINNRQGKDYKCIIKLIDTDLVTADIIGELEETTEPAVQTVLFQSLIKGEKMEFVIQKAIEIGVTVIIPIITERCIVKLESDKKTKSKCERWQKIAESAAKQSKRGIVPEVLWPMTFKEALTYAKQQLEVSCIPFENEHAYHIKTYLKNCKAKSIGIFIGPEGGFTDEEVLLASTFQISPITLGKRILRSETAGLVTLANIMYEMGEI</sequence>
<dbReference type="NCBIfam" id="TIGR00046">
    <property type="entry name" value="RsmE family RNA methyltransferase"/>
    <property type="match status" value="1"/>
</dbReference>
<dbReference type="Gene3D" id="2.40.240.20">
    <property type="entry name" value="Hypothetical PUA domain-like, domain 1"/>
    <property type="match status" value="1"/>
</dbReference>
<evidence type="ECO:0000256" key="9">
    <source>
        <dbReference type="ARBA" id="ARBA00022691"/>
    </source>
</evidence>
<keyword evidence="16" id="KW-1185">Reference proteome</keyword>